<evidence type="ECO:0000313" key="4">
    <source>
        <dbReference type="Proteomes" id="UP001328107"/>
    </source>
</evidence>
<accession>A0AAN5D1B8</accession>
<evidence type="ECO:0000259" key="1">
    <source>
        <dbReference type="PROSITE" id="PS50097"/>
    </source>
</evidence>
<dbReference type="Gene3D" id="2.60.210.10">
    <property type="entry name" value="Apoptosis, Tumor Necrosis Factor Receptor Associated Protein 2, Chain A"/>
    <property type="match status" value="1"/>
</dbReference>
<evidence type="ECO:0000313" key="3">
    <source>
        <dbReference type="EMBL" id="GMR54566.1"/>
    </source>
</evidence>
<dbReference type="Pfam" id="PF00651">
    <property type="entry name" value="BTB"/>
    <property type="match status" value="1"/>
</dbReference>
<dbReference type="Pfam" id="PF22486">
    <property type="entry name" value="MATH_2"/>
    <property type="match status" value="1"/>
</dbReference>
<proteinExistence type="predicted"/>
<dbReference type="AlphaFoldDB" id="A0AAN5D1B8"/>
<name>A0AAN5D1B8_9BILA</name>
<dbReference type="Proteomes" id="UP001328107">
    <property type="component" value="Unassembled WGS sequence"/>
</dbReference>
<evidence type="ECO:0000259" key="2">
    <source>
        <dbReference type="PROSITE" id="PS50144"/>
    </source>
</evidence>
<dbReference type="InterPro" id="IPR002083">
    <property type="entry name" value="MATH/TRAF_dom"/>
</dbReference>
<feature type="domain" description="BTB" evidence="1">
    <location>
        <begin position="155"/>
        <end position="222"/>
    </location>
</feature>
<comment type="caution">
    <text evidence="3">The sequence shown here is derived from an EMBL/GenBank/DDBJ whole genome shotgun (WGS) entry which is preliminary data.</text>
</comment>
<dbReference type="InterPro" id="IPR008974">
    <property type="entry name" value="TRAF-like"/>
</dbReference>
<dbReference type="Gene3D" id="3.30.710.10">
    <property type="entry name" value="Potassium Channel Kv1.1, Chain A"/>
    <property type="match status" value="1"/>
</dbReference>
<dbReference type="EMBL" id="BTRK01000005">
    <property type="protein sequence ID" value="GMR54566.1"/>
    <property type="molecule type" value="Genomic_DNA"/>
</dbReference>
<dbReference type="PROSITE" id="PS50097">
    <property type="entry name" value="BTB"/>
    <property type="match status" value="1"/>
</dbReference>
<dbReference type="InterPro" id="IPR011333">
    <property type="entry name" value="SKP1/BTB/POZ_sf"/>
</dbReference>
<dbReference type="InterPro" id="IPR000210">
    <property type="entry name" value="BTB/POZ_dom"/>
</dbReference>
<gene>
    <name evidence="3" type="ORF">PMAYCL1PPCAC_24761</name>
</gene>
<dbReference type="SMART" id="SM00225">
    <property type="entry name" value="BTB"/>
    <property type="match status" value="1"/>
</dbReference>
<sequence>ISGSVPHGTIRWEVDKDSISEDDKFSPTVEVGGMPWALCLIKDSNDDNILQAFLHQIEGDYEVQSVDTSYEINLINHEDDTKTIRKSVWNTQYKFVKISSWGFSNFAKWSDVIDEGEGFIKNDKVTLHCEFSLLKIRGFRKHLRFNFTDPNEVSCDVALVIEGEKIFVNKGYLSINSSVFQAMFYGDFSEKDKKEIELKDIKKEEFLEMLNVIYPPHKKITDQSVNFLAKLGDRYEIDILSKAVEQFLIDSESVPISAKLLYADQYRLYNLQDHCIDQMTKPKDVKDLKNSIHFKYLSEETIDVLFEKLTKLID</sequence>
<evidence type="ECO:0008006" key="5">
    <source>
        <dbReference type="Google" id="ProtNLM"/>
    </source>
</evidence>
<feature type="non-terminal residue" evidence="3">
    <location>
        <position position="1"/>
    </location>
</feature>
<dbReference type="PROSITE" id="PS50144">
    <property type="entry name" value="MATH"/>
    <property type="match status" value="1"/>
</dbReference>
<organism evidence="3 4">
    <name type="scientific">Pristionchus mayeri</name>
    <dbReference type="NCBI Taxonomy" id="1317129"/>
    <lineage>
        <taxon>Eukaryota</taxon>
        <taxon>Metazoa</taxon>
        <taxon>Ecdysozoa</taxon>
        <taxon>Nematoda</taxon>
        <taxon>Chromadorea</taxon>
        <taxon>Rhabditida</taxon>
        <taxon>Rhabditina</taxon>
        <taxon>Diplogasteromorpha</taxon>
        <taxon>Diplogasteroidea</taxon>
        <taxon>Neodiplogasteridae</taxon>
        <taxon>Pristionchus</taxon>
    </lineage>
</organism>
<dbReference type="PANTHER" id="PTHR47022:SF1">
    <property type="entry name" value="BTB AND MATH DOMAIN-CONTAINING PROTEIN 36-RELATED"/>
    <property type="match status" value="1"/>
</dbReference>
<dbReference type="SUPFAM" id="SSF54695">
    <property type="entry name" value="POZ domain"/>
    <property type="match status" value="1"/>
</dbReference>
<reference evidence="4" key="1">
    <citation type="submission" date="2022-10" db="EMBL/GenBank/DDBJ databases">
        <title>Genome assembly of Pristionchus species.</title>
        <authorList>
            <person name="Yoshida K."/>
            <person name="Sommer R.J."/>
        </authorList>
    </citation>
    <scope>NUCLEOTIDE SEQUENCE [LARGE SCALE GENOMIC DNA]</scope>
    <source>
        <strain evidence="4">RS5460</strain>
    </source>
</reference>
<dbReference type="SUPFAM" id="SSF49599">
    <property type="entry name" value="TRAF domain-like"/>
    <property type="match status" value="1"/>
</dbReference>
<dbReference type="PANTHER" id="PTHR47022">
    <property type="entry name" value="BTB AND MATH DOMAIN-CONTAINING PROTEIN 36-RELATED"/>
    <property type="match status" value="1"/>
</dbReference>
<keyword evidence="4" id="KW-1185">Reference proteome</keyword>
<feature type="domain" description="MATH" evidence="2">
    <location>
        <begin position="7"/>
        <end position="131"/>
    </location>
</feature>
<dbReference type="SMART" id="SM00061">
    <property type="entry name" value="MATH"/>
    <property type="match status" value="1"/>
</dbReference>
<protein>
    <recommendedName>
        <fullName evidence="5">BTB domain-containing protein</fullName>
    </recommendedName>
</protein>
<dbReference type="CDD" id="cd18186">
    <property type="entry name" value="BTB_POZ_ZBTB_KLHL-like"/>
    <property type="match status" value="1"/>
</dbReference>